<evidence type="ECO:0000313" key="3">
    <source>
        <dbReference type="Proteomes" id="UP000274122"/>
    </source>
</evidence>
<sequence>MSRYNGANSCQYNAVMKLFYYSAAGMVAALIVLWGALIMDSANILHQMSELMHHIEDLLTPGKR</sequence>
<organism evidence="2 3">
    <name type="scientific">Cedecea lapagei</name>
    <dbReference type="NCBI Taxonomy" id="158823"/>
    <lineage>
        <taxon>Bacteria</taxon>
        <taxon>Pseudomonadati</taxon>
        <taxon>Pseudomonadota</taxon>
        <taxon>Gammaproteobacteria</taxon>
        <taxon>Enterobacterales</taxon>
        <taxon>Enterobacteriaceae</taxon>
        <taxon>Cedecea</taxon>
    </lineage>
</organism>
<evidence type="ECO:0000256" key="1">
    <source>
        <dbReference type="SAM" id="Phobius"/>
    </source>
</evidence>
<proteinExistence type="predicted"/>
<dbReference type="AlphaFoldDB" id="A0A447V400"/>
<gene>
    <name evidence="2" type="ORF">NCTC11466_02906</name>
</gene>
<dbReference type="Proteomes" id="UP000274122">
    <property type="component" value="Chromosome"/>
</dbReference>
<feature type="transmembrane region" description="Helical" evidence="1">
    <location>
        <begin position="18"/>
        <end position="39"/>
    </location>
</feature>
<keyword evidence="1" id="KW-1133">Transmembrane helix</keyword>
<dbReference type="EMBL" id="LR134201">
    <property type="protein sequence ID" value="VEB98901.1"/>
    <property type="molecule type" value="Genomic_DNA"/>
</dbReference>
<keyword evidence="3" id="KW-1185">Reference proteome</keyword>
<name>A0A447V400_9ENTR</name>
<reference evidence="2 3" key="1">
    <citation type="submission" date="2018-12" db="EMBL/GenBank/DDBJ databases">
        <authorList>
            <consortium name="Pathogen Informatics"/>
        </authorList>
    </citation>
    <scope>NUCLEOTIDE SEQUENCE [LARGE SCALE GENOMIC DNA]</scope>
    <source>
        <strain evidence="2 3">NCTC11466</strain>
    </source>
</reference>
<keyword evidence="1" id="KW-0472">Membrane</keyword>
<accession>A0A447V400</accession>
<keyword evidence="1" id="KW-0812">Transmembrane</keyword>
<protein>
    <submittedName>
        <fullName evidence="2">Uncharacterized protein</fullName>
    </submittedName>
</protein>
<evidence type="ECO:0000313" key="2">
    <source>
        <dbReference type="EMBL" id="VEB98901.1"/>
    </source>
</evidence>
<dbReference type="KEGG" id="clap:NCTC11466_02906"/>